<evidence type="ECO:0000313" key="3">
    <source>
        <dbReference type="Proteomes" id="UP001160882"/>
    </source>
</evidence>
<accession>A0AA42RX69</accession>
<reference evidence="2" key="1">
    <citation type="submission" date="2022-09" db="EMBL/GenBank/DDBJ databases">
        <title>Intensive care unit water sources are persistently colonized with multi-drug resistant bacteria and are the site of extensive horizontal gene transfer of antibiotic resistance genes.</title>
        <authorList>
            <person name="Diorio-Toth L."/>
        </authorList>
    </citation>
    <scope>NUCLEOTIDE SEQUENCE</scope>
    <source>
        <strain evidence="2">GD03782</strain>
    </source>
</reference>
<comment type="caution">
    <text evidence="2">The sequence shown here is derived from an EMBL/GenBank/DDBJ whole genome shotgun (WGS) entry which is preliminary data.</text>
</comment>
<evidence type="ECO:0008006" key="4">
    <source>
        <dbReference type="Google" id="ProtNLM"/>
    </source>
</evidence>
<name>A0AA42RX69_9PSED</name>
<dbReference type="RefSeq" id="WP_280082151.1">
    <property type="nucleotide sequence ID" value="NZ_JAOCGG010000024.1"/>
</dbReference>
<dbReference type="InterPro" id="IPR043504">
    <property type="entry name" value="Peptidase_S1_PA_chymotrypsin"/>
</dbReference>
<organism evidence="2 3">
    <name type="scientific">Pseudomonas mosselii</name>
    <dbReference type="NCBI Taxonomy" id="78327"/>
    <lineage>
        <taxon>Bacteria</taxon>
        <taxon>Pseudomonadati</taxon>
        <taxon>Pseudomonadota</taxon>
        <taxon>Gammaproteobacteria</taxon>
        <taxon>Pseudomonadales</taxon>
        <taxon>Pseudomonadaceae</taxon>
        <taxon>Pseudomonas</taxon>
    </lineage>
</organism>
<feature type="compositionally biased region" description="Basic and acidic residues" evidence="1">
    <location>
        <begin position="100"/>
        <end position="111"/>
    </location>
</feature>
<dbReference type="EMBL" id="JAOCGG010000024">
    <property type="protein sequence ID" value="MDH1631222.1"/>
    <property type="molecule type" value="Genomic_DNA"/>
</dbReference>
<evidence type="ECO:0000313" key="2">
    <source>
        <dbReference type="EMBL" id="MDH1631222.1"/>
    </source>
</evidence>
<sequence>MIRQLSIPLTLIAMSASAGDINSYSDKQALQIRALNQLQQRYSPKNHEADQNYFGAIERALNERRRISDNMVVERLDRNPDMLHRISTEGYLDLFIEDDKRPKSKQREPKPWEQTIDGDSGAVSARKYNSEIPEEEIRKRVLQSSECKGELDDGTQKYLIAKCFTSLNDPALLITPYATLDKTYTRGLSSTSSLVDQLGRHVCVVSVIRKGVWVSAKHCLEDSAKFESLRIISGAKKVQISSVAAAPCKEPCDIAFFFAETPEDAEIPVIKPKGAELKWDNPIFIPGVPYGFSLSSVLKPEPATTNTPVSDTLAKNRYNNLVMWPPYNEGFCMTLTKDTSGCIVHTCSTVRGFSGAPIYRYNSNTDKIELIGIHSGADKQYNNCAIDDKKVNYARLITTEDLPK</sequence>
<dbReference type="Proteomes" id="UP001160882">
    <property type="component" value="Unassembled WGS sequence"/>
</dbReference>
<dbReference type="SUPFAM" id="SSF50494">
    <property type="entry name" value="Trypsin-like serine proteases"/>
    <property type="match status" value="1"/>
</dbReference>
<dbReference type="AlphaFoldDB" id="A0AA42RX69"/>
<dbReference type="InterPro" id="IPR009003">
    <property type="entry name" value="Peptidase_S1_PA"/>
</dbReference>
<protein>
    <recommendedName>
        <fullName evidence="4">Serine protease</fullName>
    </recommendedName>
</protein>
<proteinExistence type="predicted"/>
<feature type="region of interest" description="Disordered" evidence="1">
    <location>
        <begin position="100"/>
        <end position="120"/>
    </location>
</feature>
<dbReference type="Gene3D" id="2.40.10.10">
    <property type="entry name" value="Trypsin-like serine proteases"/>
    <property type="match status" value="1"/>
</dbReference>
<gene>
    <name evidence="2" type="ORF">N5I14_13310</name>
</gene>
<evidence type="ECO:0000256" key="1">
    <source>
        <dbReference type="SAM" id="MobiDB-lite"/>
    </source>
</evidence>